<dbReference type="AlphaFoldDB" id="A0A7Y0HFG5"/>
<dbReference type="Proteomes" id="UP000539372">
    <property type="component" value="Unassembled WGS sequence"/>
</dbReference>
<dbReference type="InterPro" id="IPR016990">
    <property type="entry name" value="UCP032162_TM"/>
</dbReference>
<gene>
    <name evidence="2" type="ORF">HH303_15140</name>
</gene>
<keyword evidence="1" id="KW-1133">Transmembrane helix</keyword>
<proteinExistence type="predicted"/>
<protein>
    <submittedName>
        <fullName evidence="2">DUF2244 domain-containing protein</fullName>
    </submittedName>
</protein>
<keyword evidence="3" id="KW-1185">Reference proteome</keyword>
<sequence length="162" mass="18230">MDDTQTETVYFDATLRPHRSLDPRGFLLVMVAIAGGGFTIGFAFFLAGAWPVAGFCGLEVLLIYIGFKMNFREGRRCEHLFMTDDGLNVSKTEPNGKTHIYKLEPTWLRVLMENPPRPGSRLLLTSHGKALEIGSFLLPDERLEVAEALRDAVYRYRTGHPV</sequence>
<dbReference type="Pfam" id="PF10003">
    <property type="entry name" value="DUF2244"/>
    <property type="match status" value="1"/>
</dbReference>
<evidence type="ECO:0000313" key="2">
    <source>
        <dbReference type="EMBL" id="NMM45830.1"/>
    </source>
</evidence>
<accession>A0A7Y0HFG5</accession>
<name>A0A7Y0HFG5_9PROT</name>
<feature type="transmembrane region" description="Helical" evidence="1">
    <location>
        <begin position="25"/>
        <end position="44"/>
    </location>
</feature>
<feature type="transmembrane region" description="Helical" evidence="1">
    <location>
        <begin position="50"/>
        <end position="67"/>
    </location>
</feature>
<dbReference type="EMBL" id="JABBNT010000004">
    <property type="protein sequence ID" value="NMM45830.1"/>
    <property type="molecule type" value="Genomic_DNA"/>
</dbReference>
<evidence type="ECO:0000256" key="1">
    <source>
        <dbReference type="SAM" id="Phobius"/>
    </source>
</evidence>
<reference evidence="2 3" key="1">
    <citation type="submission" date="2020-04" db="EMBL/GenBank/DDBJ databases">
        <title>Rhodospirillaceae bacterium KN72 isolated from deep sea.</title>
        <authorList>
            <person name="Zhang D.-C."/>
        </authorList>
    </citation>
    <scope>NUCLEOTIDE SEQUENCE [LARGE SCALE GENOMIC DNA]</scope>
    <source>
        <strain evidence="2 3">KN72</strain>
    </source>
</reference>
<dbReference type="RefSeq" id="WP_169626207.1">
    <property type="nucleotide sequence ID" value="NZ_JABBNT010000004.1"/>
</dbReference>
<keyword evidence="1" id="KW-0812">Transmembrane</keyword>
<evidence type="ECO:0000313" key="3">
    <source>
        <dbReference type="Proteomes" id="UP000539372"/>
    </source>
</evidence>
<keyword evidence="1" id="KW-0472">Membrane</keyword>
<organism evidence="2 3">
    <name type="scientific">Pacificispira spongiicola</name>
    <dbReference type="NCBI Taxonomy" id="2729598"/>
    <lineage>
        <taxon>Bacteria</taxon>
        <taxon>Pseudomonadati</taxon>
        <taxon>Pseudomonadota</taxon>
        <taxon>Alphaproteobacteria</taxon>
        <taxon>Rhodospirillales</taxon>
        <taxon>Rhodospirillaceae</taxon>
        <taxon>Pacificispira</taxon>
    </lineage>
</organism>
<dbReference type="InterPro" id="IPR019253">
    <property type="entry name" value="DUF2244_TM"/>
</dbReference>
<comment type="caution">
    <text evidence="2">The sequence shown here is derived from an EMBL/GenBank/DDBJ whole genome shotgun (WGS) entry which is preliminary data.</text>
</comment>
<dbReference type="PIRSF" id="PIRSF032162">
    <property type="entry name" value="UCP032162_imp"/>
    <property type="match status" value="1"/>
</dbReference>